<comment type="similarity">
    <text evidence="1">Belongs to the cytidine and deoxycytidylate deaminase family.</text>
</comment>
<dbReference type="InterPro" id="IPR050202">
    <property type="entry name" value="Cyt/Deoxycyt_deaminase"/>
</dbReference>
<dbReference type="PANTHER" id="PTHR11644:SF2">
    <property type="entry name" value="CYTIDINE DEAMINASE"/>
    <property type="match status" value="1"/>
</dbReference>
<dbReference type="CDD" id="cd01283">
    <property type="entry name" value="cytidine_deaminase"/>
    <property type="match status" value="2"/>
</dbReference>
<dbReference type="Pfam" id="PF08211">
    <property type="entry name" value="dCMP_cyt_deam_2"/>
    <property type="match status" value="1"/>
</dbReference>
<dbReference type="GO" id="GO:0005737">
    <property type="term" value="C:cytoplasm"/>
    <property type="evidence" value="ECO:0007669"/>
    <property type="project" value="UniProtKB-ARBA"/>
</dbReference>
<evidence type="ECO:0000256" key="4">
    <source>
        <dbReference type="ARBA" id="ARBA00022723"/>
    </source>
</evidence>
<dbReference type="EMBL" id="JBJQOH010000007">
    <property type="protein sequence ID" value="KAL3681061.1"/>
    <property type="molecule type" value="Genomic_DNA"/>
</dbReference>
<evidence type="ECO:0000313" key="9">
    <source>
        <dbReference type="Proteomes" id="UP001633002"/>
    </source>
</evidence>
<accession>A0ABD3GR52</accession>
<evidence type="ECO:0000256" key="5">
    <source>
        <dbReference type="ARBA" id="ARBA00022801"/>
    </source>
</evidence>
<name>A0ABD3GR52_9MARC</name>
<keyword evidence="6" id="KW-0862">Zinc</keyword>
<dbReference type="GO" id="GO:0004126">
    <property type="term" value="F:cytidine deaminase activity"/>
    <property type="evidence" value="ECO:0007669"/>
    <property type="project" value="UniProtKB-EC"/>
</dbReference>
<dbReference type="Gene3D" id="3.40.140.10">
    <property type="entry name" value="Cytidine Deaminase, domain 2"/>
    <property type="match status" value="2"/>
</dbReference>
<protein>
    <recommendedName>
        <fullName evidence="3">cytidine deaminase</fullName>
        <ecNumber evidence="3">3.5.4.5</ecNumber>
    </recommendedName>
</protein>
<comment type="subunit">
    <text evidence="2">Homodimer.</text>
</comment>
<evidence type="ECO:0000256" key="1">
    <source>
        <dbReference type="ARBA" id="ARBA00006576"/>
    </source>
</evidence>
<gene>
    <name evidence="8" type="ORF">R1sor_024017</name>
</gene>
<comment type="caution">
    <text evidence="8">The sequence shown here is derived from an EMBL/GenBank/DDBJ whole genome shotgun (WGS) entry which is preliminary data.</text>
</comment>
<keyword evidence="9" id="KW-1185">Reference proteome</keyword>
<evidence type="ECO:0000256" key="3">
    <source>
        <dbReference type="ARBA" id="ARBA00012783"/>
    </source>
</evidence>
<dbReference type="GO" id="GO:0055086">
    <property type="term" value="P:nucleobase-containing small molecule metabolic process"/>
    <property type="evidence" value="ECO:0007669"/>
    <property type="project" value="UniProtKB-ARBA"/>
</dbReference>
<sequence length="482" mass="52568">MKESKLQFVIEAEEVERLQRASGLSLEDFLATLVKPTQALARAPISNFNVGAVGLGASGRVFRGVNVEFEGVPLNNSIHAEQFLVANAARNGERRLKFLAVSAAPCGHCRQFLQELRGASDLRVLIADSKAETHSLSHFLPHRFGPQDLLHEDFPLLLESQVNDLYLSSQVAAVAVLGKAGRHSSLQSESNATESANLFQGGMNGSSGPTEQRLQEFPGEQQLSELQNLALEAANNSYAPYTNCPSGLSIWTTKGRFFKGSYYESAAYNPSLPPLQAAIVAFIADGGDQFDEILHVAFVEKEGAAIRQADTVKLVLGKIAPKASITVIEAQVRNGHIISLTIVANRFGHFQVGGYLSLAAFCSIGSHTNDWGSTTELSWFLPLLYHAKLVLEGMPRSKKTSRHSHPLLLAPSVMTKRPVLCSRKNELSFQQIEGRAMSQLESSPYQLQDSNQCLARESLNLPLPPAWRAMPSYVVQSASFIL</sequence>
<dbReference type="Pfam" id="PF00383">
    <property type="entry name" value="dCMP_cyt_deam_1"/>
    <property type="match status" value="1"/>
</dbReference>
<dbReference type="InterPro" id="IPR002125">
    <property type="entry name" value="CMP_dCMP_dom"/>
</dbReference>
<evidence type="ECO:0000313" key="8">
    <source>
        <dbReference type="EMBL" id="KAL3681061.1"/>
    </source>
</evidence>
<dbReference type="SUPFAM" id="SSF53927">
    <property type="entry name" value="Cytidine deaminase-like"/>
    <property type="match status" value="2"/>
</dbReference>
<keyword evidence="4" id="KW-0479">Metal-binding</keyword>
<dbReference type="FunFam" id="3.40.140.10:FF:000041">
    <property type="entry name" value="Cytidine deaminase"/>
    <property type="match status" value="1"/>
</dbReference>
<reference evidence="8 9" key="1">
    <citation type="submission" date="2024-09" db="EMBL/GenBank/DDBJ databases">
        <title>Chromosome-scale assembly of Riccia sorocarpa.</title>
        <authorList>
            <person name="Paukszto L."/>
        </authorList>
    </citation>
    <scope>NUCLEOTIDE SEQUENCE [LARGE SCALE GENOMIC DNA]</scope>
    <source>
        <strain evidence="8">LP-2024</strain>
        <tissue evidence="8">Aerial parts of the thallus</tissue>
    </source>
</reference>
<dbReference type="GO" id="GO:0046872">
    <property type="term" value="F:metal ion binding"/>
    <property type="evidence" value="ECO:0007669"/>
    <property type="project" value="UniProtKB-KW"/>
</dbReference>
<dbReference type="EC" id="3.5.4.5" evidence="3"/>
<dbReference type="GO" id="GO:0042802">
    <property type="term" value="F:identical protein binding"/>
    <property type="evidence" value="ECO:0007669"/>
    <property type="project" value="UniProtKB-ARBA"/>
</dbReference>
<dbReference type="PANTHER" id="PTHR11644">
    <property type="entry name" value="CYTIDINE DEAMINASE"/>
    <property type="match status" value="1"/>
</dbReference>
<feature type="domain" description="CMP/dCMP-type deaminase" evidence="7">
    <location>
        <begin position="25"/>
        <end position="147"/>
    </location>
</feature>
<keyword evidence="5" id="KW-0378">Hydrolase</keyword>
<dbReference type="AlphaFoldDB" id="A0ABD3GR52"/>
<organism evidence="8 9">
    <name type="scientific">Riccia sorocarpa</name>
    <dbReference type="NCBI Taxonomy" id="122646"/>
    <lineage>
        <taxon>Eukaryota</taxon>
        <taxon>Viridiplantae</taxon>
        <taxon>Streptophyta</taxon>
        <taxon>Embryophyta</taxon>
        <taxon>Marchantiophyta</taxon>
        <taxon>Marchantiopsida</taxon>
        <taxon>Marchantiidae</taxon>
        <taxon>Marchantiales</taxon>
        <taxon>Ricciaceae</taxon>
        <taxon>Riccia</taxon>
    </lineage>
</organism>
<evidence type="ECO:0000256" key="2">
    <source>
        <dbReference type="ARBA" id="ARBA00011738"/>
    </source>
</evidence>
<evidence type="ECO:0000259" key="7">
    <source>
        <dbReference type="PROSITE" id="PS51747"/>
    </source>
</evidence>
<proteinExistence type="inferred from homology"/>
<feature type="domain" description="CMP/dCMP-type deaminase" evidence="7">
    <location>
        <begin position="221"/>
        <end position="340"/>
    </location>
</feature>
<evidence type="ECO:0000256" key="6">
    <source>
        <dbReference type="ARBA" id="ARBA00022833"/>
    </source>
</evidence>
<dbReference type="GO" id="GO:0072527">
    <property type="term" value="P:pyrimidine-containing compound metabolic process"/>
    <property type="evidence" value="ECO:0007669"/>
    <property type="project" value="UniProtKB-ARBA"/>
</dbReference>
<dbReference type="InterPro" id="IPR013171">
    <property type="entry name" value="Cyd/dCyd_deaminase_Zn-bd"/>
</dbReference>
<dbReference type="PROSITE" id="PS51747">
    <property type="entry name" value="CYT_DCMP_DEAMINASES_2"/>
    <property type="match status" value="2"/>
</dbReference>
<dbReference type="Proteomes" id="UP001633002">
    <property type="component" value="Unassembled WGS sequence"/>
</dbReference>
<dbReference type="InterPro" id="IPR016193">
    <property type="entry name" value="Cytidine_deaminase-like"/>
</dbReference>
<dbReference type="PROSITE" id="PS00903">
    <property type="entry name" value="CYT_DCMP_DEAMINASES_1"/>
    <property type="match status" value="1"/>
</dbReference>
<dbReference type="InterPro" id="IPR016192">
    <property type="entry name" value="APOBEC/CMP_deaminase_Zn-bd"/>
</dbReference>